<feature type="transmembrane region" description="Helical" evidence="1">
    <location>
        <begin position="6"/>
        <end position="29"/>
    </location>
</feature>
<dbReference type="AlphaFoldDB" id="A0A6B3NH99"/>
<protein>
    <submittedName>
        <fullName evidence="2">Uncharacterized protein</fullName>
    </submittedName>
</protein>
<evidence type="ECO:0000256" key="1">
    <source>
        <dbReference type="SAM" id="Phobius"/>
    </source>
</evidence>
<reference evidence="2" key="1">
    <citation type="submission" date="2019-11" db="EMBL/GenBank/DDBJ databases">
        <title>Genomic insights into an expanded diversity of filamentous marine cyanobacteria reveals the extraordinary biosynthetic potential of Moorea and Okeania.</title>
        <authorList>
            <person name="Ferreira Leao T."/>
            <person name="Wang M."/>
            <person name="Moss N."/>
            <person name="Da Silva R."/>
            <person name="Sanders J."/>
            <person name="Nurk S."/>
            <person name="Gurevich A."/>
            <person name="Humphrey G."/>
            <person name="Reher R."/>
            <person name="Zhu Q."/>
            <person name="Belda-Ferre P."/>
            <person name="Glukhov E."/>
            <person name="Rex R."/>
            <person name="Dorrestein P.C."/>
            <person name="Knight R."/>
            <person name="Pevzner P."/>
            <person name="Gerwick W.H."/>
            <person name="Gerwick L."/>
        </authorList>
    </citation>
    <scope>NUCLEOTIDE SEQUENCE</scope>
    <source>
        <strain evidence="2">SIO1C4</strain>
    </source>
</reference>
<name>A0A6B3NH99_9CYAN</name>
<keyword evidence="1" id="KW-0472">Membrane</keyword>
<organism evidence="2">
    <name type="scientific">Symploca sp. SIO1C4</name>
    <dbReference type="NCBI Taxonomy" id="2607765"/>
    <lineage>
        <taxon>Bacteria</taxon>
        <taxon>Bacillati</taxon>
        <taxon>Cyanobacteriota</taxon>
        <taxon>Cyanophyceae</taxon>
        <taxon>Coleofasciculales</taxon>
        <taxon>Coleofasciculaceae</taxon>
        <taxon>Symploca</taxon>
    </lineage>
</organism>
<accession>A0A6B3NH99</accession>
<keyword evidence="1" id="KW-0812">Transmembrane</keyword>
<gene>
    <name evidence="2" type="ORF">F6J89_26345</name>
</gene>
<proteinExistence type="predicted"/>
<evidence type="ECO:0000313" key="2">
    <source>
        <dbReference type="EMBL" id="NER31043.1"/>
    </source>
</evidence>
<comment type="caution">
    <text evidence="2">The sequence shown here is derived from an EMBL/GenBank/DDBJ whole genome shotgun (WGS) entry which is preliminary data.</text>
</comment>
<keyword evidence="1" id="KW-1133">Transmembrane helix</keyword>
<sequence>MELGLMIWLTEAVMFLSILGIPIALFAIYRGIKTYQTNGNLNQQQETVNGKDDKLLET</sequence>
<dbReference type="EMBL" id="JAAHFQ010000706">
    <property type="protein sequence ID" value="NER31043.1"/>
    <property type="molecule type" value="Genomic_DNA"/>
</dbReference>